<evidence type="ECO:0000259" key="2">
    <source>
        <dbReference type="Pfam" id="PF08241"/>
    </source>
</evidence>
<dbReference type="GO" id="GO:0008757">
    <property type="term" value="F:S-adenosylmethionine-dependent methyltransferase activity"/>
    <property type="evidence" value="ECO:0007669"/>
    <property type="project" value="InterPro"/>
</dbReference>
<proteinExistence type="predicted"/>
<dbReference type="EMBL" id="CP061799">
    <property type="protein sequence ID" value="QTA83774.1"/>
    <property type="molecule type" value="Genomic_DNA"/>
</dbReference>
<dbReference type="RefSeq" id="WP_207689573.1">
    <property type="nucleotide sequence ID" value="NZ_CP061799.1"/>
</dbReference>
<dbReference type="PANTHER" id="PTHR44068">
    <property type="entry name" value="ZGC:194242"/>
    <property type="match status" value="1"/>
</dbReference>
<gene>
    <name evidence="3" type="ORF">dnl_61890</name>
</gene>
<dbReference type="InterPro" id="IPR050447">
    <property type="entry name" value="Erg6_SMT_methyltransf"/>
</dbReference>
<reference evidence="3" key="1">
    <citation type="journal article" date="2021" name="Microb. Physiol.">
        <title>Proteogenomic Insights into the Physiology of Marine, Sulfate-Reducing, Filamentous Desulfonema limicola and Desulfonema magnum.</title>
        <authorList>
            <person name="Schnaars V."/>
            <person name="Wohlbrand L."/>
            <person name="Scheve S."/>
            <person name="Hinrichs C."/>
            <person name="Reinhardt R."/>
            <person name="Rabus R."/>
        </authorList>
    </citation>
    <scope>NUCLEOTIDE SEQUENCE</scope>
    <source>
        <strain evidence="3">5ac10</strain>
    </source>
</reference>
<organism evidence="3 4">
    <name type="scientific">Desulfonema limicola</name>
    <dbReference type="NCBI Taxonomy" id="45656"/>
    <lineage>
        <taxon>Bacteria</taxon>
        <taxon>Pseudomonadati</taxon>
        <taxon>Thermodesulfobacteriota</taxon>
        <taxon>Desulfobacteria</taxon>
        <taxon>Desulfobacterales</taxon>
        <taxon>Desulfococcaceae</taxon>
        <taxon>Desulfonema</taxon>
    </lineage>
</organism>
<keyword evidence="3" id="KW-0489">Methyltransferase</keyword>
<protein>
    <submittedName>
        <fullName evidence="3">SAM-dependent methyltransferase</fullName>
    </submittedName>
</protein>
<evidence type="ECO:0000313" key="4">
    <source>
        <dbReference type="Proteomes" id="UP000663720"/>
    </source>
</evidence>
<dbReference type="SUPFAM" id="SSF53335">
    <property type="entry name" value="S-adenosyl-L-methionine-dependent methyltransferases"/>
    <property type="match status" value="1"/>
</dbReference>
<evidence type="ECO:0000313" key="3">
    <source>
        <dbReference type="EMBL" id="QTA83774.1"/>
    </source>
</evidence>
<dbReference type="Pfam" id="PF08241">
    <property type="entry name" value="Methyltransf_11"/>
    <property type="match status" value="1"/>
</dbReference>
<dbReference type="Gene3D" id="3.40.50.150">
    <property type="entry name" value="Vaccinia Virus protein VP39"/>
    <property type="match status" value="1"/>
</dbReference>
<keyword evidence="1" id="KW-0808">Transferase</keyword>
<dbReference type="InterPro" id="IPR029063">
    <property type="entry name" value="SAM-dependent_MTases_sf"/>
</dbReference>
<sequence length="288" mass="31851">MSDKIQDIDKHYSIGRIMDSIIQGLKAKGKDINNLKPEDLTPVDEFHTRGRISTMELAELFEFKPGLKVLDVGCGIGGSARYIARTFSCHVVGTDLIQEYMDAASQLAELVGMSEHVSFKQGNALELPFDSGSFDLVVTEHVQMNLKDKNKFYNEIARVLNSKGSMLFHDVFQGAGNGKPYYPVPWDEDGTISSLLTQEEAKEIIANAGFEVKKWIDKTRDSSDSFKTAAARVQKSGHPPLGLHILMGDTAKDKVVNMSKNLEEQKLSIVQGLAEKKSQPDSKLNFPG</sequence>
<dbReference type="PANTHER" id="PTHR44068:SF11">
    <property type="entry name" value="GERANYL DIPHOSPHATE 2-C-METHYLTRANSFERASE"/>
    <property type="match status" value="1"/>
</dbReference>
<dbReference type="CDD" id="cd02440">
    <property type="entry name" value="AdoMet_MTases"/>
    <property type="match status" value="1"/>
</dbReference>
<name>A0A975GJP4_9BACT</name>
<dbReference type="InterPro" id="IPR013216">
    <property type="entry name" value="Methyltransf_11"/>
</dbReference>
<dbReference type="Proteomes" id="UP000663720">
    <property type="component" value="Chromosome"/>
</dbReference>
<accession>A0A975GJP4</accession>
<evidence type="ECO:0000256" key="1">
    <source>
        <dbReference type="ARBA" id="ARBA00022679"/>
    </source>
</evidence>
<keyword evidence="4" id="KW-1185">Reference proteome</keyword>
<dbReference type="KEGG" id="dli:dnl_61890"/>
<dbReference type="GO" id="GO:0032259">
    <property type="term" value="P:methylation"/>
    <property type="evidence" value="ECO:0007669"/>
    <property type="project" value="UniProtKB-KW"/>
</dbReference>
<dbReference type="AlphaFoldDB" id="A0A975GJP4"/>
<feature type="domain" description="Methyltransferase type 11" evidence="2">
    <location>
        <begin position="70"/>
        <end position="168"/>
    </location>
</feature>